<evidence type="ECO:0000259" key="9">
    <source>
        <dbReference type="PROSITE" id="PS52004"/>
    </source>
</evidence>
<dbReference type="SMART" id="SM00823">
    <property type="entry name" value="PKS_PP"/>
    <property type="match status" value="1"/>
</dbReference>
<dbReference type="InterPro" id="IPR014030">
    <property type="entry name" value="Ketoacyl_synth_N"/>
</dbReference>
<dbReference type="InterPro" id="IPR049552">
    <property type="entry name" value="PKS_DH_N"/>
</dbReference>
<gene>
    <name evidence="11" type="ORF">N658DRAFT_480971</name>
</gene>
<dbReference type="GO" id="GO:0031177">
    <property type="term" value="F:phosphopantetheine binding"/>
    <property type="evidence" value="ECO:0007669"/>
    <property type="project" value="InterPro"/>
</dbReference>
<dbReference type="InterPro" id="IPR057326">
    <property type="entry name" value="KR_dom"/>
</dbReference>
<dbReference type="Gene3D" id="3.40.50.720">
    <property type="entry name" value="NAD(P)-binding Rossmann-like Domain"/>
    <property type="match status" value="1"/>
</dbReference>
<dbReference type="Pfam" id="PF08242">
    <property type="entry name" value="Methyltransf_12"/>
    <property type="match status" value="1"/>
</dbReference>
<dbReference type="Gene3D" id="3.40.47.10">
    <property type="match status" value="1"/>
</dbReference>
<dbReference type="Gene3D" id="3.40.50.150">
    <property type="entry name" value="Vaccinia Virus protein VP39"/>
    <property type="match status" value="1"/>
</dbReference>
<feature type="active site" description="Proton acceptor; for dehydratase activity" evidence="7">
    <location>
        <position position="986"/>
    </location>
</feature>
<dbReference type="PANTHER" id="PTHR43775">
    <property type="entry name" value="FATTY ACID SYNTHASE"/>
    <property type="match status" value="1"/>
</dbReference>
<dbReference type="Pfam" id="PF21089">
    <property type="entry name" value="PKS_DH_N"/>
    <property type="match status" value="1"/>
</dbReference>
<keyword evidence="6" id="KW-0511">Multifunctional enzyme</keyword>
<dbReference type="Proteomes" id="UP001305647">
    <property type="component" value="Unassembled WGS sequence"/>
</dbReference>
<protein>
    <submittedName>
        <fullName evidence="11">Polyketide synthase</fullName>
    </submittedName>
</protein>
<feature type="domain" description="Carrier" evidence="8">
    <location>
        <begin position="2457"/>
        <end position="2535"/>
    </location>
</feature>
<feature type="domain" description="Ketosynthase family 3 (KS3)" evidence="9">
    <location>
        <begin position="4"/>
        <end position="439"/>
    </location>
</feature>
<dbReference type="SMART" id="SM00826">
    <property type="entry name" value="PKS_DH"/>
    <property type="match status" value="1"/>
</dbReference>
<evidence type="ECO:0000256" key="6">
    <source>
        <dbReference type="ARBA" id="ARBA00023268"/>
    </source>
</evidence>
<dbReference type="SUPFAM" id="SSF51735">
    <property type="entry name" value="NAD(P)-binding Rossmann-fold domains"/>
    <property type="match status" value="1"/>
</dbReference>
<evidence type="ECO:0000313" key="11">
    <source>
        <dbReference type="EMBL" id="KAK4096250.1"/>
    </source>
</evidence>
<dbReference type="InterPro" id="IPR006162">
    <property type="entry name" value="Ppantetheine_attach_site"/>
</dbReference>
<dbReference type="GO" id="GO:0016491">
    <property type="term" value="F:oxidoreductase activity"/>
    <property type="evidence" value="ECO:0007669"/>
    <property type="project" value="UniProtKB-KW"/>
</dbReference>
<proteinExistence type="predicted"/>
<dbReference type="InterPro" id="IPR020807">
    <property type="entry name" value="PKS_DH"/>
</dbReference>
<dbReference type="InterPro" id="IPR013217">
    <property type="entry name" value="Methyltransf_12"/>
</dbReference>
<dbReference type="InterPro" id="IPR001227">
    <property type="entry name" value="Ac_transferase_dom_sf"/>
</dbReference>
<dbReference type="InterPro" id="IPR016036">
    <property type="entry name" value="Malonyl_transacylase_ACP-bd"/>
</dbReference>
<dbReference type="SMART" id="SM00822">
    <property type="entry name" value="PKS_KR"/>
    <property type="match status" value="1"/>
</dbReference>
<dbReference type="GO" id="GO:0008168">
    <property type="term" value="F:methyltransferase activity"/>
    <property type="evidence" value="ECO:0007669"/>
    <property type="project" value="UniProtKB-KW"/>
</dbReference>
<dbReference type="FunFam" id="3.40.47.10:FF:000019">
    <property type="entry name" value="Polyketide synthase type I"/>
    <property type="match status" value="1"/>
</dbReference>
<dbReference type="GO" id="GO:0044550">
    <property type="term" value="P:secondary metabolite biosynthetic process"/>
    <property type="evidence" value="ECO:0007669"/>
    <property type="project" value="TreeGrafter"/>
</dbReference>
<dbReference type="PROSITE" id="PS50075">
    <property type="entry name" value="CARRIER"/>
    <property type="match status" value="1"/>
</dbReference>
<dbReference type="SUPFAM" id="SSF53901">
    <property type="entry name" value="Thiolase-like"/>
    <property type="match status" value="1"/>
</dbReference>
<keyword evidence="5" id="KW-0560">Oxidoreductase</keyword>
<keyword evidence="1" id="KW-0596">Phosphopantetheine</keyword>
<dbReference type="GO" id="GO:0004312">
    <property type="term" value="F:fatty acid synthase activity"/>
    <property type="evidence" value="ECO:0007669"/>
    <property type="project" value="TreeGrafter"/>
</dbReference>
<dbReference type="InterPro" id="IPR018201">
    <property type="entry name" value="Ketoacyl_synth_AS"/>
</dbReference>
<dbReference type="SUPFAM" id="SSF52151">
    <property type="entry name" value="FabD/lysophospholipase-like"/>
    <property type="match status" value="1"/>
</dbReference>
<feature type="active site" description="Proton donor; for dehydratase activity" evidence="7">
    <location>
        <position position="1165"/>
    </location>
</feature>
<dbReference type="SUPFAM" id="SSF47336">
    <property type="entry name" value="ACP-like"/>
    <property type="match status" value="1"/>
</dbReference>
<dbReference type="Pfam" id="PF14765">
    <property type="entry name" value="PS-DH"/>
    <property type="match status" value="1"/>
</dbReference>
<dbReference type="InterPro" id="IPR049551">
    <property type="entry name" value="PKS_DH_C"/>
</dbReference>
<keyword evidence="3" id="KW-0489">Methyltransferase</keyword>
<dbReference type="PROSITE" id="PS00012">
    <property type="entry name" value="PHOSPHOPANTETHEINE"/>
    <property type="match status" value="1"/>
</dbReference>
<dbReference type="SUPFAM" id="SSF53335">
    <property type="entry name" value="S-adenosyl-L-methionine-dependent methyltransferases"/>
    <property type="match status" value="1"/>
</dbReference>
<reference evidence="11" key="2">
    <citation type="submission" date="2023-05" db="EMBL/GenBank/DDBJ databases">
        <authorList>
            <consortium name="Lawrence Berkeley National Laboratory"/>
            <person name="Steindorff A."/>
            <person name="Hensen N."/>
            <person name="Bonometti L."/>
            <person name="Westerberg I."/>
            <person name="Brannstrom I.O."/>
            <person name="Guillou S."/>
            <person name="Cros-Aarteil S."/>
            <person name="Calhoun S."/>
            <person name="Haridas S."/>
            <person name="Kuo A."/>
            <person name="Mondo S."/>
            <person name="Pangilinan J."/>
            <person name="Riley R."/>
            <person name="Labutti K."/>
            <person name="Andreopoulos B."/>
            <person name="Lipzen A."/>
            <person name="Chen C."/>
            <person name="Yanf M."/>
            <person name="Daum C."/>
            <person name="Ng V."/>
            <person name="Clum A."/>
            <person name="Ohm R."/>
            <person name="Martin F."/>
            <person name="Silar P."/>
            <person name="Natvig D."/>
            <person name="Lalanne C."/>
            <person name="Gautier V."/>
            <person name="Ament-Velasquez S.L."/>
            <person name="Kruys A."/>
            <person name="Hutchinson M.I."/>
            <person name="Powell A.J."/>
            <person name="Barry K."/>
            <person name="Miller A.N."/>
            <person name="Grigoriev I.V."/>
            <person name="Debuchy R."/>
            <person name="Gladieux P."/>
            <person name="Thoren M.H."/>
            <person name="Johannesson H."/>
        </authorList>
    </citation>
    <scope>NUCLEOTIDE SEQUENCE</scope>
    <source>
        <strain evidence="11">CBS 757.83</strain>
    </source>
</reference>
<feature type="domain" description="PKS/mFAS DH" evidence="10">
    <location>
        <begin position="953"/>
        <end position="1256"/>
    </location>
</feature>
<dbReference type="PROSITE" id="PS52019">
    <property type="entry name" value="PKS_MFAS_DH"/>
    <property type="match status" value="1"/>
</dbReference>
<evidence type="ECO:0000256" key="4">
    <source>
        <dbReference type="ARBA" id="ARBA00022679"/>
    </source>
</evidence>
<dbReference type="InterPro" id="IPR042104">
    <property type="entry name" value="PKS_dehydratase_sf"/>
</dbReference>
<keyword evidence="4" id="KW-0808">Transferase</keyword>
<evidence type="ECO:0000256" key="1">
    <source>
        <dbReference type="ARBA" id="ARBA00022450"/>
    </source>
</evidence>
<dbReference type="CDD" id="cd00833">
    <property type="entry name" value="PKS"/>
    <property type="match status" value="1"/>
</dbReference>
<dbReference type="InterPro" id="IPR032821">
    <property type="entry name" value="PKS_assoc"/>
</dbReference>
<dbReference type="Pfam" id="PF02801">
    <property type="entry name" value="Ketoacyl-synt_C"/>
    <property type="match status" value="1"/>
</dbReference>
<dbReference type="PROSITE" id="PS00606">
    <property type="entry name" value="KS3_1"/>
    <property type="match status" value="1"/>
</dbReference>
<dbReference type="GO" id="GO:0006633">
    <property type="term" value="P:fatty acid biosynthetic process"/>
    <property type="evidence" value="ECO:0007669"/>
    <property type="project" value="InterPro"/>
</dbReference>
<dbReference type="InterPro" id="IPR036736">
    <property type="entry name" value="ACP-like_sf"/>
</dbReference>
<evidence type="ECO:0000259" key="10">
    <source>
        <dbReference type="PROSITE" id="PS52019"/>
    </source>
</evidence>
<dbReference type="Gene3D" id="3.10.129.110">
    <property type="entry name" value="Polyketide synthase dehydratase"/>
    <property type="match status" value="1"/>
</dbReference>
<dbReference type="PANTHER" id="PTHR43775:SF48">
    <property type="entry name" value="HIGHLY REDUCING POLYKETIDE SYNTHASE SDGA"/>
    <property type="match status" value="1"/>
</dbReference>
<reference evidence="11" key="1">
    <citation type="journal article" date="2023" name="Mol. Phylogenet. Evol.">
        <title>Genome-scale phylogeny and comparative genomics of the fungal order Sordariales.</title>
        <authorList>
            <person name="Hensen N."/>
            <person name="Bonometti L."/>
            <person name="Westerberg I."/>
            <person name="Brannstrom I.O."/>
            <person name="Guillou S."/>
            <person name="Cros-Aarteil S."/>
            <person name="Calhoun S."/>
            <person name="Haridas S."/>
            <person name="Kuo A."/>
            <person name="Mondo S."/>
            <person name="Pangilinan J."/>
            <person name="Riley R."/>
            <person name="LaButti K."/>
            <person name="Andreopoulos B."/>
            <person name="Lipzen A."/>
            <person name="Chen C."/>
            <person name="Yan M."/>
            <person name="Daum C."/>
            <person name="Ng V."/>
            <person name="Clum A."/>
            <person name="Steindorff A."/>
            <person name="Ohm R.A."/>
            <person name="Martin F."/>
            <person name="Silar P."/>
            <person name="Natvig D.O."/>
            <person name="Lalanne C."/>
            <person name="Gautier V."/>
            <person name="Ament-Velasquez S.L."/>
            <person name="Kruys A."/>
            <person name="Hutchinson M.I."/>
            <person name="Powell A.J."/>
            <person name="Barry K."/>
            <person name="Miller A.N."/>
            <person name="Grigoriev I.V."/>
            <person name="Debuchy R."/>
            <person name="Gladieux P."/>
            <person name="Hiltunen Thoren M."/>
            <person name="Johannesson H."/>
        </authorList>
    </citation>
    <scope>NUCLEOTIDE SEQUENCE</scope>
    <source>
        <strain evidence="11">CBS 757.83</strain>
    </source>
</reference>
<keyword evidence="2" id="KW-0597">Phosphoprotein</keyword>
<feature type="region of interest" description="C-terminal hotdog fold" evidence="7">
    <location>
        <begin position="1101"/>
        <end position="1256"/>
    </location>
</feature>
<dbReference type="InterPro" id="IPR050091">
    <property type="entry name" value="PKS_NRPS_Biosynth_Enz"/>
</dbReference>
<dbReference type="SMART" id="SM00825">
    <property type="entry name" value="PKS_KS"/>
    <property type="match status" value="1"/>
</dbReference>
<dbReference type="InterPro" id="IPR009081">
    <property type="entry name" value="PP-bd_ACP"/>
</dbReference>
<dbReference type="SMART" id="SM00827">
    <property type="entry name" value="PKS_AT"/>
    <property type="match status" value="1"/>
</dbReference>
<dbReference type="InterPro" id="IPR016035">
    <property type="entry name" value="Acyl_Trfase/lysoPLipase"/>
</dbReference>
<dbReference type="InterPro" id="IPR049900">
    <property type="entry name" value="PKS_mFAS_DH"/>
</dbReference>
<comment type="caution">
    <text evidence="11">The sequence shown here is derived from an EMBL/GenBank/DDBJ whole genome shotgun (WGS) entry which is preliminary data.</text>
</comment>
<accession>A0AAN6SWB7</accession>
<keyword evidence="12" id="KW-1185">Reference proteome</keyword>
<sequence length="2550" mass="276163">MVGPEPIAIIGTGCRFPGGVSSPSGLWSLLKNPPDLSQRVPHDRFNGDAFYHPDGKHHGTTNVQQAYFLSEGIRSFDASFFNISAREAEGIDPQQRLVLETVYEAVERAGLRPSALKGSSTGVFCGVMCDDYWQILARDVEQLPQYTSTGVARNNVSNRVSYFFDWHGPSMTVDTACSSSLVAVHLAVQAIREGSCRVAVASGTNLISSPYFFMAASRLNMLSPTGRSRMWDVDADGYARGEGVASVVLKRLSDAIADGDPIECIIRETGVNQDGRTMGITMPSSAAQAELIRSTYAKAGLCLDRPEDRCQYFEAHGTGTQAGDPQEAGAIAGAFFPGASGQEQAEKLWVGSVKTVIGHTEGTAGLAGLIKASLCLQHGEIVPNIHLNTLNPKVEPFFDHLRIATAVQPWPQLLPGVPRRASVNSFGFGGTNAHAILESYQPPLAARVNGCTSVRDADMPPLPLPFVFTAASDQSLGSTLERWHNYLVSPNCDMDHIGLAELLVSRRDHFTHKVVLQGSSTQDIVSEIEAELKRRKEKKASTIIRRPAGTGKKRVLGIFSGQGAQWPRMGIELVAASPAARMWVEEMQASLDELAPCYRPQYSLLAELSAAPDVSRVGQASISQPLCTALQVVLVNHLRAMGVEFSAVVGHSSGEIAAAYAAGFLSAADAIRIAHLRGLFAKLASGPGAMLAVGLSVEEAKAFCDQEQFLGRITVAAFNSPESATLSGNKDAIEEAAELLVAQSKFARALRVDTAYHSHHMAPCGNSYIRALGQSVVGSAGDPFTAWFSSVHGGQRIEGASLEFLKDVYWNDNMQKPVLFAQAMATALTESDPFDLLIELGPHPTLKGPVMQTISSIPGNNNNNNNNNAEIPYTALLKRGSSGLDTFASALGSLLTVLGPDSCCLSSYTRPFGAHGDVSAPLKTVPTYAFDHTQAYWAEPRVSQTLSQRHRPNLLLGTQLLHVACDGEWRWRNFLRREEIEWLDGHQIEQQTVFPATGYVAMALEAARVIAGDASLRGIEICEFHIAQAISLDADDPAGVETVFKVDRISGDKTNKMSLSFSCHAAFGAALRRCAYGNMDIVFGAAEPALLPGRELDTKLQGLSPVNIDTFYEHLGELGYGYTGLFRGVTTLERKHSTASGHMVNAARLEPTASPPLMMHPATMDTLLQTVLGAIGAPHDGRLSTICVPTKIGRIVINPLFGGATGMGRTVTFEARLTNYSPGNIQGDAALFDGSGHCAIQMEGVRVSPLAAPSPSDDRLLFSETAWGPLVPDMDISPSYEARAPEARRISELKEKVVLLYMCRIRQTLAPEHVDALNWHGKKIVDWFDHVLDLTRNGKHPVCKSEWLQESLDTAVAELGTSTIDMEAVRRVGDNLVLALRGGQTQTSMLGVLREHGLLDRLSTEFPELTLPREQLVRVAGQLAFRYPHMTVLEVGAGAGATTGAILEGLGRSYYSYTYTDTHSGYFEAAQSRFSGHSDRIIYKTLDVQKDLARQGFKESSYDLVVASNTLHAAESLQETLTPVRKLLKPGGYLLLSEGTNPSALLGNFIYCGFEGHWVGEQDGRIWTPMITAQAWDRLLVDTGFSGTDAVSPDHETELQSLSVILSQAVDSTINFLRQPLPRGVDGTTNDQHVQPRGARLIIIPTGSPNSHALVSELKTFLAPYFSDTVTATTLETLELHDSSTSGMAAITTLSLADVDGSCFREITDAGFETLKRLTEVSSRFLWVAAGRESENPYNGMAKGLMASVAYENPHALYQYFNIVDDEALRADVIACQLLRLEMGDADNDFRLPVRVWSTEVELRLEHGRLWIPRVRNDEAMNLRYMSNRRVVEEQVDCHAGSHHAVAMTESGRLVRSLGTTAPTHGGCGASGGATMRTVRTRYSLSHPLRLEGGELLYPVIGTCEQSKSLVLALAETRSSVITTCASWCWPVPTHIREEEEAAAYLYQTATHILAAHLVGMATHSSTIIVHEADDALRAAIVACAAAPVLRAVTVLFLDVYEKTPSKTHGCDQRWSSAEVVSVHQMTSTRALAKLFPLKNVSVVARFGCDPETTGVWSRLETILPHHVRRATIDGLLAAPVSVYSKLCRDTHSESGIASLEAARSRLAKNASSVAVKGIPDAVMVDVQSFAGSDDRALTVIDWTRTERVSVKIQPASSLVNLSPNKTYLLVGMTGDLGRSVCRWMIGRGARHVVVTSRNPKIENWWFEEMASLDAQVVAMSMDVTDPDSILTVDRVIRKDFPPVGGVVNGAMILLDKLFSSMSLDEWLRTTRPKVEGSMVLNELYTDSKDLDFFILMGSITGPLGNSSQSAYSAANNFMASIIRWRRERRLVGSIISPGQILGVGYVANADTWLLKHLHDTIGCYHVSEQDLHELFAEAILCGRPESGRNPDIIAGFRRASPATAKDIIWYRNTKMWPFVQHSLDEDSSASGAAAAGGGGARVSIKEQLAEAASLDEAVNLVEAGFTAKLRSKLQLAEDVQIVKEAAPAELGIDSLVAVDLRSWFVKEVGADVPVLKILGGMTLGQLVVEAAGKGWQRGANGVVNGVNGH</sequence>
<feature type="region of interest" description="N-terminal hotdog fold" evidence="7">
    <location>
        <begin position="953"/>
        <end position="1086"/>
    </location>
</feature>
<dbReference type="InterPro" id="IPR020841">
    <property type="entry name" value="PKS_Beta-ketoAc_synthase_dom"/>
</dbReference>
<dbReference type="InterPro" id="IPR014031">
    <property type="entry name" value="Ketoacyl_synth_C"/>
</dbReference>
<dbReference type="InterPro" id="IPR036291">
    <property type="entry name" value="NAD(P)-bd_dom_sf"/>
</dbReference>
<dbReference type="EMBL" id="MU863726">
    <property type="protein sequence ID" value="KAK4096250.1"/>
    <property type="molecule type" value="Genomic_DNA"/>
</dbReference>
<evidence type="ECO:0000313" key="12">
    <source>
        <dbReference type="Proteomes" id="UP001305647"/>
    </source>
</evidence>
<dbReference type="Pfam" id="PF16197">
    <property type="entry name" value="KAsynt_C_assoc"/>
    <property type="match status" value="1"/>
</dbReference>
<dbReference type="PROSITE" id="PS52004">
    <property type="entry name" value="KS3_2"/>
    <property type="match status" value="1"/>
</dbReference>
<dbReference type="Pfam" id="PF00109">
    <property type="entry name" value="ketoacyl-synt"/>
    <property type="match status" value="1"/>
</dbReference>
<dbReference type="InterPro" id="IPR013968">
    <property type="entry name" value="PKS_KR"/>
</dbReference>
<dbReference type="InterPro" id="IPR029063">
    <property type="entry name" value="SAM-dependent_MTases_sf"/>
</dbReference>
<dbReference type="Pfam" id="PF08659">
    <property type="entry name" value="KR"/>
    <property type="match status" value="1"/>
</dbReference>
<dbReference type="SUPFAM" id="SSF55048">
    <property type="entry name" value="Probable ACP-binding domain of malonyl-CoA ACP transacylase"/>
    <property type="match status" value="1"/>
</dbReference>
<evidence type="ECO:0000256" key="2">
    <source>
        <dbReference type="ARBA" id="ARBA00022553"/>
    </source>
</evidence>
<evidence type="ECO:0000256" key="7">
    <source>
        <dbReference type="PROSITE-ProRule" id="PRU01363"/>
    </source>
</evidence>
<dbReference type="GO" id="GO:0004315">
    <property type="term" value="F:3-oxoacyl-[acyl-carrier-protein] synthase activity"/>
    <property type="evidence" value="ECO:0007669"/>
    <property type="project" value="InterPro"/>
</dbReference>
<organism evidence="11 12">
    <name type="scientific">Parathielavia hyrcaniae</name>
    <dbReference type="NCBI Taxonomy" id="113614"/>
    <lineage>
        <taxon>Eukaryota</taxon>
        <taxon>Fungi</taxon>
        <taxon>Dikarya</taxon>
        <taxon>Ascomycota</taxon>
        <taxon>Pezizomycotina</taxon>
        <taxon>Sordariomycetes</taxon>
        <taxon>Sordariomycetidae</taxon>
        <taxon>Sordariales</taxon>
        <taxon>Chaetomiaceae</taxon>
        <taxon>Parathielavia</taxon>
    </lineage>
</organism>
<dbReference type="Gene3D" id="3.40.366.10">
    <property type="entry name" value="Malonyl-Coenzyme A Acyl Carrier Protein, domain 2"/>
    <property type="match status" value="1"/>
</dbReference>
<evidence type="ECO:0000256" key="5">
    <source>
        <dbReference type="ARBA" id="ARBA00023002"/>
    </source>
</evidence>
<dbReference type="InterPro" id="IPR020806">
    <property type="entry name" value="PKS_PP-bd"/>
</dbReference>
<name>A0AAN6SWB7_9PEZI</name>
<dbReference type="InterPro" id="IPR014043">
    <property type="entry name" value="Acyl_transferase_dom"/>
</dbReference>
<evidence type="ECO:0000256" key="3">
    <source>
        <dbReference type="ARBA" id="ARBA00022603"/>
    </source>
</evidence>
<dbReference type="GO" id="GO:0032259">
    <property type="term" value="P:methylation"/>
    <property type="evidence" value="ECO:0007669"/>
    <property type="project" value="UniProtKB-KW"/>
</dbReference>
<dbReference type="InterPro" id="IPR016039">
    <property type="entry name" value="Thiolase-like"/>
</dbReference>
<evidence type="ECO:0000259" key="8">
    <source>
        <dbReference type="PROSITE" id="PS50075"/>
    </source>
</evidence>
<dbReference type="Pfam" id="PF00698">
    <property type="entry name" value="Acyl_transf_1"/>
    <property type="match status" value="1"/>
</dbReference>